<feature type="region of interest" description="Disordered" evidence="2">
    <location>
        <begin position="1"/>
        <end position="210"/>
    </location>
</feature>
<dbReference type="InterPro" id="IPR027974">
    <property type="entry name" value="DUF4470"/>
</dbReference>
<accession>A0AB74J5N6</accession>
<feature type="compositionally biased region" description="Basic and acidic residues" evidence="2">
    <location>
        <begin position="200"/>
        <end position="210"/>
    </location>
</feature>
<evidence type="ECO:0000256" key="2">
    <source>
        <dbReference type="SAM" id="MobiDB-lite"/>
    </source>
</evidence>
<organism evidence="4 5">
    <name type="scientific">Aureobasidium pullulans</name>
    <name type="common">Black yeast</name>
    <name type="synonym">Pullularia pullulans</name>
    <dbReference type="NCBI Taxonomy" id="5580"/>
    <lineage>
        <taxon>Eukaryota</taxon>
        <taxon>Fungi</taxon>
        <taxon>Dikarya</taxon>
        <taxon>Ascomycota</taxon>
        <taxon>Pezizomycotina</taxon>
        <taxon>Dothideomycetes</taxon>
        <taxon>Dothideomycetidae</taxon>
        <taxon>Dothideales</taxon>
        <taxon>Saccotheciaceae</taxon>
        <taxon>Aureobasidium</taxon>
    </lineage>
</organism>
<gene>
    <name evidence="4" type="ORF">D6D21_02455</name>
</gene>
<dbReference type="SMART" id="SM00028">
    <property type="entry name" value="TPR"/>
    <property type="match status" value="2"/>
</dbReference>
<evidence type="ECO:0000313" key="5">
    <source>
        <dbReference type="Proteomes" id="UP000309076"/>
    </source>
</evidence>
<dbReference type="Pfam" id="PF14737">
    <property type="entry name" value="DUF4470"/>
    <property type="match status" value="1"/>
</dbReference>
<comment type="caution">
    <text evidence="4">The sequence shown here is derived from an EMBL/GenBank/DDBJ whole genome shotgun (WGS) entry which is preliminary data.</text>
</comment>
<reference evidence="4 5" key="1">
    <citation type="submission" date="2018-10" db="EMBL/GenBank/DDBJ databases">
        <title>Fifty Aureobasidium pullulans genomes reveal a recombining polyextremotolerant generalist.</title>
        <authorList>
            <person name="Gostincar C."/>
            <person name="Turk M."/>
            <person name="Zajc J."/>
            <person name="Gunde-Cimerman N."/>
        </authorList>
    </citation>
    <scope>NUCLEOTIDE SEQUENCE [LARGE SCALE GENOMIC DNA]</scope>
    <source>
        <strain evidence="4 5">EXF-10796</strain>
    </source>
</reference>
<feature type="compositionally biased region" description="Basic and acidic residues" evidence="2">
    <location>
        <begin position="148"/>
        <end position="166"/>
    </location>
</feature>
<dbReference type="Proteomes" id="UP000309076">
    <property type="component" value="Unassembled WGS sequence"/>
</dbReference>
<feature type="region of interest" description="Disordered" evidence="2">
    <location>
        <begin position="1198"/>
        <end position="1221"/>
    </location>
</feature>
<protein>
    <recommendedName>
        <fullName evidence="3">DUF4470 domain-containing protein</fullName>
    </recommendedName>
</protein>
<feature type="domain" description="DUF4470" evidence="3">
    <location>
        <begin position="360"/>
        <end position="439"/>
    </location>
</feature>
<feature type="repeat" description="TPR" evidence="1">
    <location>
        <begin position="204"/>
        <end position="237"/>
    </location>
</feature>
<dbReference type="InterPro" id="IPR019734">
    <property type="entry name" value="TPR_rpt"/>
</dbReference>
<feature type="compositionally biased region" description="Polar residues" evidence="2">
    <location>
        <begin position="167"/>
        <end position="180"/>
    </location>
</feature>
<evidence type="ECO:0000259" key="3">
    <source>
        <dbReference type="Pfam" id="PF14737"/>
    </source>
</evidence>
<keyword evidence="1" id="KW-0802">TPR repeat</keyword>
<proteinExistence type="predicted"/>
<feature type="compositionally biased region" description="Low complexity" evidence="2">
    <location>
        <begin position="17"/>
        <end position="29"/>
    </location>
</feature>
<sequence>MGSSSDSEWETDDSEPRTSTSRNNTRRTNAPGQRNLPPFDIRDMSPFGDSALGDFMYGMEANGFGSMLRNNGVPPMGFDPRDFFGSDNYYENSTDDDEFPNEQGSSGDGGSSEHNRPPAIEVPADNDDSDDDSSSGDSEEEEYWAMYRAEEQKMKLRKQQAKEGTQKHSSIGPSDTSASGSAPKETKQTESASTPIASTAEEKSTQARNRGNDLYRKGLFDDATKAYFEALSLTPNDPAPLSYLSAVQFELGNYAGSEVYAEKALKLLEDEEDTNVKKQKLFVRLAKAKILTSKDAALVATKVDSSVEKDKILKSMAMNIASKKSSSWSKILDELETEGEYYAVGHDPPNPELDSKMISSKGDLSWMFAGIGDARNFFATLIHLDKAEHDKKTNRKFHFSLLDLKAAAMAKVLVLLHLLNQIGDRGALTCLAYVFGSIIMPAFAYDKLQQTVTALVDKLQAGSPVADWIYISEAQRAPLLRQLRSWQQHLDGKYDTATFRQHGLLQASQGKMGRYSTHGAEDHVPPFCERDDVIFWTYGIVMPQGELAAKHEKQLLQLIEGQKLSPRGPPLPDRKITDYIDRNWKPNVTLVDIDYSKDPPDFTFNPPELAYVMFACQEFLLFCPDEQHAKIFGLSNLLEYFELFFRSTMLALKELRSRLCVEIVVGEMNDCLERIHHDTWSTRGQKQGKFDPQQFPKLYNRVHMSNIPDYVGGALSTFLFGVPLLQREKSSALNSCVLLNTPAFNNHEDYLAEYTLLTGLNSVERYFGVELRKDSSSLNGWGRPGVVLHDYTMWTVRSQGPPKKLPANERMSRAAVEKYLQAHLLKICLPYPRPKLSAHQALRAPLNLTVLFRLISHLQSLGYPAHWFSDILGQMLQGTVLTTARAPRQLVTTVGAAKKLYSSMNISVKPWLAELTTLSSIWRGLLPFGLLCEDGLVPDIGRVSKYSLKFPTPSDDMLNRPHFTVVFWNTSLGAVPTSLRWLLLDDEEGGRSRKAIKIREEGIHILTTFQWSSDTTTASFWLQSDVVMAMQKGDWKAYIWRLDTWQPVTSGVSTPTIPAHISNDVDRKLVREFQITLMRLVAAADEDVKEPGLPNSVKRVRQAYVRAIAEYRKRTDPSFTPAKPTKFENWPLGELINEVREVECMLLGAPLLPADLKCQMHVAKLVAGTMPSAEVPSKESLSFLEKFDQHIETRKRYDAWKEKQSKQPQEPRQVNPDRAPQ</sequence>
<dbReference type="SUPFAM" id="SSF48452">
    <property type="entry name" value="TPR-like"/>
    <property type="match status" value="1"/>
</dbReference>
<name>A0AB74J5N6_AURPU</name>
<dbReference type="InterPro" id="IPR011990">
    <property type="entry name" value="TPR-like_helical_dom_sf"/>
</dbReference>
<dbReference type="AlphaFoldDB" id="A0AB74J5N6"/>
<dbReference type="EMBL" id="QZAM01000029">
    <property type="protein sequence ID" value="THW49436.1"/>
    <property type="molecule type" value="Genomic_DNA"/>
</dbReference>
<evidence type="ECO:0000256" key="1">
    <source>
        <dbReference type="PROSITE-ProRule" id="PRU00339"/>
    </source>
</evidence>
<dbReference type="PROSITE" id="PS50005">
    <property type="entry name" value="TPR"/>
    <property type="match status" value="1"/>
</dbReference>
<evidence type="ECO:0000313" key="4">
    <source>
        <dbReference type="EMBL" id="THW49436.1"/>
    </source>
</evidence>
<feature type="compositionally biased region" description="Acidic residues" evidence="2">
    <location>
        <begin position="124"/>
        <end position="143"/>
    </location>
</feature>
<dbReference type="Gene3D" id="1.25.40.10">
    <property type="entry name" value="Tetratricopeptide repeat domain"/>
    <property type="match status" value="1"/>
</dbReference>